<dbReference type="PROSITE" id="PS50878">
    <property type="entry name" value="RT_POL"/>
    <property type="match status" value="1"/>
</dbReference>
<sequence>MEGYRLFRRDRQGRRGGGVALYVRERFDCTALTVRDDVVESLWVRIRGMENKGNIVVGVYYRSPSKDDSTNELFYRQLGEISGSVALVFMGDFNFPDINWEYHTAVTSKSGKFLKFVEDNFLSQVLSEPTRKGALLDLLFVNREGLVWDVMDQLYQLYVHKSMGPDGIHPRVLKKLADVTAGPLCGGEVVFLDFSKAFDTVPHSILLEKLSNCEMNRYTVRWVKNWLKGRAQRVVVNGATPGWRPVTSGVPQGSILGPLLFNIFINDLDAGFECTLSKFADDTKLGGAVGSLEGQEPLQRDLNRLEHWAIINSMKFNKTKCRILHLRCSNTGHTYRLGEEWLESSPAERHLGVLVDSRLNMSQQCALAAKRANRILGCIQHSISSRSKEVIIPLYLELMQPHLEYCVQFWAPQFKKDVKVLECVQRRATKLVEGLEGMSYEERLRTLGLASLERKRLRGDLVALYGFLRRGSGEGGADLSSLVSSDRTHGNGSKLCQERFRLDIRKHFFTERVVKHWNRLPREVVDAPSLSVFKRPLDNALNNTL</sequence>
<proteinExistence type="predicted"/>
<evidence type="ECO:0000313" key="3">
    <source>
        <dbReference type="Proteomes" id="UP001333110"/>
    </source>
</evidence>
<dbReference type="InterPro" id="IPR000477">
    <property type="entry name" value="RT_dom"/>
</dbReference>
<dbReference type="InterPro" id="IPR043502">
    <property type="entry name" value="DNA/RNA_pol_sf"/>
</dbReference>
<dbReference type="PANTHER" id="PTHR33332">
    <property type="entry name" value="REVERSE TRANSCRIPTASE DOMAIN-CONTAINING PROTEIN"/>
    <property type="match status" value="1"/>
</dbReference>
<name>A0AAN7RJR5_MYCAM</name>
<gene>
    <name evidence="2" type="ORF">QYF61_012573</name>
</gene>
<keyword evidence="3" id="KW-1185">Reference proteome</keyword>
<dbReference type="CDD" id="cd01650">
    <property type="entry name" value="RT_nLTR_like"/>
    <property type="match status" value="1"/>
</dbReference>
<dbReference type="InterPro" id="IPR036691">
    <property type="entry name" value="Endo/exonu/phosph_ase_sf"/>
</dbReference>
<protein>
    <recommendedName>
        <fullName evidence="1">Reverse transcriptase domain-containing protein</fullName>
    </recommendedName>
</protein>
<comment type="caution">
    <text evidence="2">The sequence shown here is derived from an EMBL/GenBank/DDBJ whole genome shotgun (WGS) entry which is preliminary data.</text>
</comment>
<dbReference type="Pfam" id="PF00078">
    <property type="entry name" value="RVT_1"/>
    <property type="match status" value="1"/>
</dbReference>
<evidence type="ECO:0000313" key="2">
    <source>
        <dbReference type="EMBL" id="KAK4806852.1"/>
    </source>
</evidence>
<accession>A0AAN7RJR5</accession>
<dbReference type="SUPFAM" id="SSF56672">
    <property type="entry name" value="DNA/RNA polymerases"/>
    <property type="match status" value="1"/>
</dbReference>
<reference evidence="2 3" key="1">
    <citation type="journal article" date="2023" name="J. Hered.">
        <title>Chromosome-level genome of the wood stork (Mycteria americana) provides insight into avian chromosome evolution.</title>
        <authorList>
            <person name="Flamio R. Jr."/>
            <person name="Ramstad K.M."/>
        </authorList>
    </citation>
    <scope>NUCLEOTIDE SEQUENCE [LARGE SCALE GENOMIC DNA]</scope>
    <source>
        <strain evidence="2">JAX WOST 10</strain>
    </source>
</reference>
<feature type="domain" description="Reverse transcriptase" evidence="1">
    <location>
        <begin position="1"/>
        <end position="355"/>
    </location>
</feature>
<evidence type="ECO:0000259" key="1">
    <source>
        <dbReference type="PROSITE" id="PS50878"/>
    </source>
</evidence>
<dbReference type="AlphaFoldDB" id="A0AAN7RJR5"/>
<dbReference type="EMBL" id="JAUNZN010000033">
    <property type="protein sequence ID" value="KAK4806852.1"/>
    <property type="molecule type" value="Genomic_DNA"/>
</dbReference>
<dbReference type="Gene3D" id="3.60.10.10">
    <property type="entry name" value="Endonuclease/exonuclease/phosphatase"/>
    <property type="match status" value="1"/>
</dbReference>
<dbReference type="SUPFAM" id="SSF56219">
    <property type="entry name" value="DNase I-like"/>
    <property type="match status" value="1"/>
</dbReference>
<dbReference type="Proteomes" id="UP001333110">
    <property type="component" value="Unassembled WGS sequence"/>
</dbReference>
<organism evidence="2 3">
    <name type="scientific">Mycteria americana</name>
    <name type="common">Wood stork</name>
    <dbReference type="NCBI Taxonomy" id="33587"/>
    <lineage>
        <taxon>Eukaryota</taxon>
        <taxon>Metazoa</taxon>
        <taxon>Chordata</taxon>
        <taxon>Craniata</taxon>
        <taxon>Vertebrata</taxon>
        <taxon>Euteleostomi</taxon>
        <taxon>Archelosauria</taxon>
        <taxon>Archosauria</taxon>
        <taxon>Dinosauria</taxon>
        <taxon>Saurischia</taxon>
        <taxon>Theropoda</taxon>
        <taxon>Coelurosauria</taxon>
        <taxon>Aves</taxon>
        <taxon>Neognathae</taxon>
        <taxon>Neoaves</taxon>
        <taxon>Aequornithes</taxon>
        <taxon>Ciconiiformes</taxon>
        <taxon>Ciconiidae</taxon>
        <taxon>Mycteria</taxon>
    </lineage>
</organism>